<feature type="coiled-coil region" evidence="1">
    <location>
        <begin position="222"/>
        <end position="249"/>
    </location>
</feature>
<organism evidence="2 3">
    <name type="scientific">Diabrotica virgifera virgifera</name>
    <name type="common">western corn rootworm</name>
    <dbReference type="NCBI Taxonomy" id="50390"/>
    <lineage>
        <taxon>Eukaryota</taxon>
        <taxon>Metazoa</taxon>
        <taxon>Ecdysozoa</taxon>
        <taxon>Arthropoda</taxon>
        <taxon>Hexapoda</taxon>
        <taxon>Insecta</taxon>
        <taxon>Pterygota</taxon>
        <taxon>Neoptera</taxon>
        <taxon>Endopterygota</taxon>
        <taxon>Coleoptera</taxon>
        <taxon>Polyphaga</taxon>
        <taxon>Cucujiformia</taxon>
        <taxon>Chrysomeloidea</taxon>
        <taxon>Chrysomelidae</taxon>
        <taxon>Galerucinae</taxon>
        <taxon>Diabroticina</taxon>
        <taxon>Diabroticites</taxon>
        <taxon>Diabrotica</taxon>
    </lineage>
</organism>
<dbReference type="Proteomes" id="UP001652700">
    <property type="component" value="Unplaced"/>
</dbReference>
<dbReference type="EnsemblMetazoa" id="XM_050645710.1">
    <property type="protein sequence ID" value="XP_050501667.1"/>
    <property type="gene ID" value="LOC126881433"/>
</dbReference>
<dbReference type="RefSeq" id="XP_050501667.1">
    <property type="nucleotide sequence ID" value="XM_050645710.1"/>
</dbReference>
<proteinExistence type="predicted"/>
<sequence>MFAQLFKSCFSTASDPEMDLDCHEKCVIAAKRVICEESREESPVPRKKKRCELFDVVPSVISPAVPEVSGREKRASSEDSIIYVGCETLTPKTIERERLILKVKKNKVVVTPQTITVAAEVHAPPSTSSDYVPVIEDISEPEDGTPVLTYSKPSVEDEILNIADYKWEEIEKPMTEVKVLEKKIISESQPSLNTVVADVLQITNSDEAHHIAFCDDFKGGLVAALERHRDRLKNRLDENIKDSDLLEEAVQNIFSYAKKMMEAFHLEKTRLIVDLNNTKTLLANAVKSDSRDLFSKNAAGDIRRCGMTDEDA</sequence>
<evidence type="ECO:0000256" key="1">
    <source>
        <dbReference type="SAM" id="Coils"/>
    </source>
</evidence>
<keyword evidence="3" id="KW-1185">Reference proteome</keyword>
<reference evidence="2" key="1">
    <citation type="submission" date="2025-05" db="UniProtKB">
        <authorList>
            <consortium name="EnsemblMetazoa"/>
        </authorList>
    </citation>
    <scope>IDENTIFICATION</scope>
</reference>
<protein>
    <submittedName>
        <fullName evidence="2">Uncharacterized protein</fullName>
    </submittedName>
</protein>
<evidence type="ECO:0000313" key="2">
    <source>
        <dbReference type="EnsemblMetazoa" id="XP_050501667.1"/>
    </source>
</evidence>
<dbReference type="GeneID" id="126881433"/>
<accession>A0ABM5JUQ1</accession>
<evidence type="ECO:0000313" key="3">
    <source>
        <dbReference type="Proteomes" id="UP001652700"/>
    </source>
</evidence>
<keyword evidence="1" id="KW-0175">Coiled coil</keyword>
<name>A0ABM5JUQ1_DIAVI</name>